<evidence type="ECO:0000313" key="3">
    <source>
        <dbReference type="EMBL" id="GEL20224.1"/>
    </source>
</evidence>
<dbReference type="InterPro" id="IPR006016">
    <property type="entry name" value="UspA"/>
</dbReference>
<dbReference type="CDD" id="cd00293">
    <property type="entry name" value="USP-like"/>
    <property type="match status" value="1"/>
</dbReference>
<feature type="domain" description="UspA" evidence="2">
    <location>
        <begin position="33"/>
        <end position="86"/>
    </location>
</feature>
<reference evidence="3 4" key="1">
    <citation type="submission" date="2019-07" db="EMBL/GenBank/DDBJ databases">
        <title>Whole genome shotgun sequence of Pseudonocardia asaccharolytica NBRC 16224.</title>
        <authorList>
            <person name="Hosoyama A."/>
            <person name="Uohara A."/>
            <person name="Ohji S."/>
            <person name="Ichikawa N."/>
        </authorList>
    </citation>
    <scope>NUCLEOTIDE SEQUENCE [LARGE SCALE GENOMIC DNA]</scope>
    <source>
        <strain evidence="3 4">NBRC 16224</strain>
    </source>
</reference>
<dbReference type="Proteomes" id="UP000321328">
    <property type="component" value="Unassembled WGS sequence"/>
</dbReference>
<keyword evidence="4" id="KW-1185">Reference proteome</keyword>
<feature type="region of interest" description="Disordered" evidence="1">
    <location>
        <begin position="1"/>
        <end position="31"/>
    </location>
</feature>
<name>A0A511D9A7_9PSEU</name>
<dbReference type="OrthoDB" id="5244367at2"/>
<accession>A0A511D9A7</accession>
<evidence type="ECO:0000256" key="1">
    <source>
        <dbReference type="SAM" id="MobiDB-lite"/>
    </source>
</evidence>
<feature type="compositionally biased region" description="Low complexity" evidence="1">
    <location>
        <begin position="16"/>
        <end position="31"/>
    </location>
</feature>
<dbReference type="Gene3D" id="3.40.50.12370">
    <property type="match status" value="1"/>
</dbReference>
<comment type="caution">
    <text evidence="3">The sequence shown here is derived from an EMBL/GenBank/DDBJ whole genome shotgun (WGS) entry which is preliminary data.</text>
</comment>
<dbReference type="RefSeq" id="WP_051232913.1">
    <property type="nucleotide sequence ID" value="NZ_AUII01000010.1"/>
</dbReference>
<gene>
    <name evidence="3" type="ORF">PA7_40610</name>
</gene>
<protein>
    <recommendedName>
        <fullName evidence="2">UspA domain-containing protein</fullName>
    </recommendedName>
</protein>
<dbReference type="EMBL" id="BJVI01000062">
    <property type="protein sequence ID" value="GEL20224.1"/>
    <property type="molecule type" value="Genomic_DNA"/>
</dbReference>
<evidence type="ECO:0000313" key="4">
    <source>
        <dbReference type="Proteomes" id="UP000321328"/>
    </source>
</evidence>
<dbReference type="Pfam" id="PF00582">
    <property type="entry name" value="Usp"/>
    <property type="match status" value="1"/>
</dbReference>
<dbReference type="SUPFAM" id="SSF52402">
    <property type="entry name" value="Adenine nucleotide alpha hydrolases-like"/>
    <property type="match status" value="1"/>
</dbReference>
<sequence length="113" mass="11907">MDLRDVPDNIQPHKLGAPGEPGPAADEAAGPGVVVGIDGSAEARAALHWAVRYARDVGATVHAVAVWHQPVQFADTAPLPAPEFEDAARTWLADALPRRPRARAGPVRTVIRG</sequence>
<organism evidence="3 4">
    <name type="scientific">Pseudonocardia asaccharolytica DSM 44247 = NBRC 16224</name>
    <dbReference type="NCBI Taxonomy" id="1123024"/>
    <lineage>
        <taxon>Bacteria</taxon>
        <taxon>Bacillati</taxon>
        <taxon>Actinomycetota</taxon>
        <taxon>Actinomycetes</taxon>
        <taxon>Pseudonocardiales</taxon>
        <taxon>Pseudonocardiaceae</taxon>
        <taxon>Pseudonocardia</taxon>
    </lineage>
</organism>
<dbReference type="AlphaFoldDB" id="A0A511D9A7"/>
<proteinExistence type="predicted"/>
<evidence type="ECO:0000259" key="2">
    <source>
        <dbReference type="Pfam" id="PF00582"/>
    </source>
</evidence>